<sequence length="301" mass="32692">MTRIIPPYLQPGDEVAILSPASFPPTENWKQGVAVLESWGLRVRKAPHYLSRHFGLGGTDAERLTDLQQMLDDPQIKAIFPIRGGYGSSRLLDSLDFSGFISNPKWIVGFSDITALLCEVDRLGFASIHGPMPHNFCQSGGESALQNLYTALFEGVLSVSTPAHPLNRLGEAYAEIIGGNLSLLCHLVGSPTFSQTAGKILFLEEIGERLYHVDRMLLQLKRAGMFQNLAGLIVGGFTDCQEASLTIGKTAFELVAEHTSGTSFPIAFDFPAGHIPNNQPLVLGVKTKLLVNTEGVQLTDM</sequence>
<dbReference type="Pfam" id="PF17676">
    <property type="entry name" value="Peptidase_S66C"/>
    <property type="match status" value="1"/>
</dbReference>
<keyword evidence="2 9" id="KW-0121">Carboxypeptidase</keyword>
<evidence type="ECO:0000313" key="10">
    <source>
        <dbReference type="Proteomes" id="UP000293583"/>
    </source>
</evidence>
<evidence type="ECO:0000256" key="2">
    <source>
        <dbReference type="ARBA" id="ARBA00022645"/>
    </source>
</evidence>
<evidence type="ECO:0000256" key="1">
    <source>
        <dbReference type="ARBA" id="ARBA00010233"/>
    </source>
</evidence>
<dbReference type="CDD" id="cd07025">
    <property type="entry name" value="Peptidase_S66"/>
    <property type="match status" value="1"/>
</dbReference>
<keyword evidence="3" id="KW-0645">Protease</keyword>
<dbReference type="SUPFAM" id="SSF141986">
    <property type="entry name" value="LD-carboxypeptidase A C-terminal domain-like"/>
    <property type="match status" value="1"/>
</dbReference>
<proteinExistence type="inferred from homology"/>
<reference evidence="9 10" key="1">
    <citation type="submission" date="2019-02" db="EMBL/GenBank/DDBJ databases">
        <title>Genome of a new Bacteroidetes strain.</title>
        <authorList>
            <person name="Pitt A."/>
        </authorList>
    </citation>
    <scope>NUCLEOTIDE SEQUENCE [LARGE SCALE GENOMIC DNA]</scope>
    <source>
        <strain evidence="9 10">103A-SOEBACH</strain>
    </source>
</reference>
<dbReference type="InterPro" id="IPR027461">
    <property type="entry name" value="Carboxypeptidase_A_C_sf"/>
</dbReference>
<dbReference type="Gene3D" id="3.40.50.10740">
    <property type="entry name" value="Class I glutamine amidotransferase-like"/>
    <property type="match status" value="1"/>
</dbReference>
<keyword evidence="10" id="KW-1185">Reference proteome</keyword>
<dbReference type="InterPro" id="IPR040921">
    <property type="entry name" value="Peptidase_S66C"/>
</dbReference>
<dbReference type="GO" id="GO:0004180">
    <property type="term" value="F:carboxypeptidase activity"/>
    <property type="evidence" value="ECO:0007669"/>
    <property type="project" value="UniProtKB-KW"/>
</dbReference>
<dbReference type="Gene3D" id="3.50.30.60">
    <property type="entry name" value="LD-carboxypeptidase A C-terminal domain-like"/>
    <property type="match status" value="1"/>
</dbReference>
<dbReference type="PANTHER" id="PTHR30237">
    <property type="entry name" value="MURAMOYLTETRAPEPTIDE CARBOXYPEPTIDASE"/>
    <property type="match status" value="1"/>
</dbReference>
<evidence type="ECO:0000313" key="9">
    <source>
        <dbReference type="EMBL" id="TBH72193.1"/>
    </source>
</evidence>
<dbReference type="PIRSF" id="PIRSF028757">
    <property type="entry name" value="LD-carboxypeptidase"/>
    <property type="match status" value="1"/>
</dbReference>
<organism evidence="9 10">
    <name type="scientific">Aquirufa antheringensis</name>
    <dbReference type="NCBI Taxonomy" id="2516559"/>
    <lineage>
        <taxon>Bacteria</taxon>
        <taxon>Pseudomonadati</taxon>
        <taxon>Bacteroidota</taxon>
        <taxon>Cytophagia</taxon>
        <taxon>Cytophagales</taxon>
        <taxon>Flectobacillaceae</taxon>
        <taxon>Aquirufa</taxon>
    </lineage>
</organism>
<dbReference type="AlphaFoldDB" id="A0A4Q9BBN0"/>
<dbReference type="Pfam" id="PF02016">
    <property type="entry name" value="Peptidase_S66"/>
    <property type="match status" value="1"/>
</dbReference>
<dbReference type="InterPro" id="IPR003507">
    <property type="entry name" value="S66_fam"/>
</dbReference>
<feature type="domain" description="LD-carboxypeptidase N-terminal" evidence="7">
    <location>
        <begin position="15"/>
        <end position="130"/>
    </location>
</feature>
<dbReference type="InterPro" id="IPR040449">
    <property type="entry name" value="Peptidase_S66_N"/>
</dbReference>
<name>A0A4Q9BBN0_9BACT</name>
<accession>A0A4Q9BBN0</accession>
<comment type="caution">
    <text evidence="9">The sequence shown here is derived from an EMBL/GenBank/DDBJ whole genome shotgun (WGS) entry which is preliminary data.</text>
</comment>
<dbReference type="OrthoDB" id="9807329at2"/>
<keyword evidence="5" id="KW-0720">Serine protease</keyword>
<dbReference type="PANTHER" id="PTHR30237:SF2">
    <property type="entry name" value="MUREIN TETRAPEPTIDE CARBOXYPEPTIDASE"/>
    <property type="match status" value="1"/>
</dbReference>
<evidence type="ECO:0000259" key="8">
    <source>
        <dbReference type="Pfam" id="PF17676"/>
    </source>
</evidence>
<dbReference type="GO" id="GO:0008236">
    <property type="term" value="F:serine-type peptidase activity"/>
    <property type="evidence" value="ECO:0007669"/>
    <property type="project" value="UniProtKB-KW"/>
</dbReference>
<evidence type="ECO:0000256" key="3">
    <source>
        <dbReference type="ARBA" id="ARBA00022670"/>
    </source>
</evidence>
<protein>
    <submittedName>
        <fullName evidence="9">LD-carboxypeptidase</fullName>
    </submittedName>
</protein>
<keyword evidence="4" id="KW-0378">Hydrolase</keyword>
<evidence type="ECO:0000259" key="7">
    <source>
        <dbReference type="Pfam" id="PF02016"/>
    </source>
</evidence>
<evidence type="ECO:0000256" key="4">
    <source>
        <dbReference type="ARBA" id="ARBA00022801"/>
    </source>
</evidence>
<dbReference type="RefSeq" id="WP_130895920.1">
    <property type="nucleotide sequence ID" value="NZ_JAANOL010000004.1"/>
</dbReference>
<dbReference type="GO" id="GO:0006508">
    <property type="term" value="P:proteolysis"/>
    <property type="evidence" value="ECO:0007669"/>
    <property type="project" value="UniProtKB-KW"/>
</dbReference>
<feature type="active site" description="Nucleophile" evidence="6">
    <location>
        <position position="111"/>
    </location>
</feature>
<feature type="active site" description="Charge relay system" evidence="6">
    <location>
        <position position="274"/>
    </location>
</feature>
<feature type="active site" description="Charge relay system" evidence="6">
    <location>
        <position position="204"/>
    </location>
</feature>
<dbReference type="SUPFAM" id="SSF52317">
    <property type="entry name" value="Class I glutamine amidotransferase-like"/>
    <property type="match status" value="1"/>
</dbReference>
<gene>
    <name evidence="9" type="ORF">EWU20_10260</name>
</gene>
<dbReference type="InterPro" id="IPR029062">
    <property type="entry name" value="Class_I_gatase-like"/>
</dbReference>
<comment type="similarity">
    <text evidence="1">Belongs to the peptidase S66 family.</text>
</comment>
<dbReference type="EMBL" id="SEWY01000004">
    <property type="protein sequence ID" value="TBH72193.1"/>
    <property type="molecule type" value="Genomic_DNA"/>
</dbReference>
<dbReference type="InterPro" id="IPR027478">
    <property type="entry name" value="LdcA_N"/>
</dbReference>
<evidence type="ECO:0000256" key="5">
    <source>
        <dbReference type="ARBA" id="ARBA00022825"/>
    </source>
</evidence>
<evidence type="ECO:0000256" key="6">
    <source>
        <dbReference type="PIRSR" id="PIRSR028757-1"/>
    </source>
</evidence>
<feature type="domain" description="LD-carboxypeptidase C-terminal" evidence="8">
    <location>
        <begin position="175"/>
        <end position="289"/>
    </location>
</feature>
<dbReference type="Proteomes" id="UP000293583">
    <property type="component" value="Unassembled WGS sequence"/>
</dbReference>